<comment type="cofactor">
    <cofactor evidence="5">
        <name>Zn(2+)</name>
        <dbReference type="ChEBI" id="CHEBI:29105"/>
    </cofactor>
    <text evidence="5">Binds 1 zinc ion per subunit.</text>
</comment>
<keyword evidence="7" id="KW-0542">Nucleomorph</keyword>
<dbReference type="Proteomes" id="UP000243348">
    <property type="component" value="Nucleomorph 1"/>
</dbReference>
<evidence type="ECO:0000313" key="7">
    <source>
        <dbReference type="EMBL" id="AFP65259.1"/>
    </source>
</evidence>
<dbReference type="PANTHER" id="PTHR11594">
    <property type="entry name" value="40S RIBOSOMAL PROTEIN S27"/>
    <property type="match status" value="1"/>
</dbReference>
<dbReference type="InterPro" id="IPR011332">
    <property type="entry name" value="Ribosomal_zn-bd"/>
</dbReference>
<dbReference type="EMBL" id="CP003680">
    <property type="protein sequence ID" value="AFP65259.1"/>
    <property type="molecule type" value="Genomic_DNA"/>
</dbReference>
<dbReference type="GO" id="GO:0008270">
    <property type="term" value="F:zinc ion binding"/>
    <property type="evidence" value="ECO:0007669"/>
    <property type="project" value="UniProtKB-KW"/>
</dbReference>
<protein>
    <recommendedName>
        <fullName evidence="5">40S ribosomal protein S27</fullName>
    </recommendedName>
</protein>
<dbReference type="Pfam" id="PF01667">
    <property type="entry name" value="Ribosomal_S27e"/>
    <property type="match status" value="1"/>
</dbReference>
<dbReference type="HAMAP" id="MF_00371">
    <property type="entry name" value="Ribosomal_eS27"/>
    <property type="match status" value="1"/>
</dbReference>
<accession>J7G2L6</accession>
<sequence length="98" mass="11561">MSFLIFIFLIFILFKKIFSSKFKFFNKESEKMKSKFKRLIPSPNSFFMDVKCPKCFEITIIFSHSQTLIKCEKCSTILGEPTGGKVFLNKRSVYHIKK</sequence>
<keyword evidence="5" id="KW-0863">Zinc-finger</keyword>
<organism evidence="7 8">
    <name type="scientific">Chroomonas mesostigmatica CCMP1168</name>
    <dbReference type="NCBI Taxonomy" id="1195612"/>
    <lineage>
        <taxon>Eukaryota</taxon>
        <taxon>Cryptophyceae</taxon>
        <taxon>Pyrenomonadales</taxon>
        <taxon>Chroomonadaceae</taxon>
        <taxon>Chroomonas</taxon>
    </lineage>
</organism>
<dbReference type="PROSITE" id="PS01168">
    <property type="entry name" value="RIBOSOMAL_S27E"/>
    <property type="match status" value="1"/>
</dbReference>
<name>J7G2L6_9CRYP</name>
<keyword evidence="5" id="KW-0479">Metal-binding</keyword>
<evidence type="ECO:0000256" key="2">
    <source>
        <dbReference type="ARBA" id="ARBA00022833"/>
    </source>
</evidence>
<dbReference type="Gene3D" id="2.20.25.100">
    <property type="entry name" value="Zn-binding ribosomal proteins"/>
    <property type="match status" value="1"/>
</dbReference>
<evidence type="ECO:0000256" key="6">
    <source>
        <dbReference type="SAM" id="SignalP"/>
    </source>
</evidence>
<proteinExistence type="inferred from homology"/>
<dbReference type="FunFam" id="2.20.25.100:FF:000001">
    <property type="entry name" value="40S ribosomal protein S27"/>
    <property type="match status" value="1"/>
</dbReference>
<feature type="chain" id="PRO_5003792703" description="40S ribosomal protein S27" evidence="6">
    <location>
        <begin position="20"/>
        <end position="98"/>
    </location>
</feature>
<keyword evidence="4 5" id="KW-0687">Ribonucleoprotein</keyword>
<keyword evidence="6" id="KW-0732">Signal</keyword>
<dbReference type="GO" id="GO:0005840">
    <property type="term" value="C:ribosome"/>
    <property type="evidence" value="ECO:0007669"/>
    <property type="project" value="UniProtKB-KW"/>
</dbReference>
<dbReference type="SUPFAM" id="SSF57829">
    <property type="entry name" value="Zn-binding ribosomal proteins"/>
    <property type="match status" value="1"/>
</dbReference>
<evidence type="ECO:0000313" key="8">
    <source>
        <dbReference type="Proteomes" id="UP000243348"/>
    </source>
</evidence>
<comment type="similarity">
    <text evidence="1 5">Belongs to the eukaryotic ribosomal protein eS27 family.</text>
</comment>
<feature type="signal peptide" evidence="6">
    <location>
        <begin position="1"/>
        <end position="19"/>
    </location>
</feature>
<dbReference type="AlphaFoldDB" id="J7G2L6"/>
<keyword evidence="3 5" id="KW-0689">Ribosomal protein</keyword>
<evidence type="ECO:0000256" key="5">
    <source>
        <dbReference type="RuleBase" id="RU000671"/>
    </source>
</evidence>
<dbReference type="GO" id="GO:0003735">
    <property type="term" value="F:structural constituent of ribosome"/>
    <property type="evidence" value="ECO:0007669"/>
    <property type="project" value="InterPro"/>
</dbReference>
<dbReference type="GO" id="GO:1990904">
    <property type="term" value="C:ribonucleoprotein complex"/>
    <property type="evidence" value="ECO:0007669"/>
    <property type="project" value="UniProtKB-KW"/>
</dbReference>
<gene>
    <name evidence="7" type="primary">rps27</name>
    <name evidence="7" type="ORF">CMESO_57</name>
</gene>
<evidence type="ECO:0000256" key="4">
    <source>
        <dbReference type="ARBA" id="ARBA00023274"/>
    </source>
</evidence>
<dbReference type="GO" id="GO:0006412">
    <property type="term" value="P:translation"/>
    <property type="evidence" value="ECO:0007669"/>
    <property type="project" value="InterPro"/>
</dbReference>
<reference evidence="7 8" key="1">
    <citation type="journal article" date="2012" name="Genome Biol. Evol.">
        <title>Nucleomorph genome sequence of the cryptophyte alga Chroomonas mesostigmatica CCMP1168 reveals lineage-specific gene loss and genome complexity.</title>
        <authorList>
            <person name="Moore C.E."/>
            <person name="Curtis B."/>
            <person name="Mills T."/>
            <person name="Tanifuji G."/>
            <person name="Archibald J.M."/>
        </authorList>
    </citation>
    <scope>NUCLEOTIDE SEQUENCE [LARGE SCALE GENOMIC DNA]</scope>
    <source>
        <strain evidence="7 8">CCMP1168</strain>
    </source>
</reference>
<evidence type="ECO:0000256" key="1">
    <source>
        <dbReference type="ARBA" id="ARBA00010919"/>
    </source>
</evidence>
<dbReference type="InterPro" id="IPR000592">
    <property type="entry name" value="Ribosomal_eS27"/>
</dbReference>
<geneLocation type="nucleomorph" evidence="7"/>
<dbReference type="InterPro" id="IPR023407">
    <property type="entry name" value="Ribosomal_eS27_Zn-bd_dom_sf"/>
</dbReference>
<keyword evidence="2 5" id="KW-0862">Zinc</keyword>
<evidence type="ECO:0000256" key="3">
    <source>
        <dbReference type="ARBA" id="ARBA00022980"/>
    </source>
</evidence>